<dbReference type="GO" id="GO:0004518">
    <property type="term" value="F:nuclease activity"/>
    <property type="evidence" value="ECO:0007669"/>
    <property type="project" value="UniProtKB-KW"/>
</dbReference>
<dbReference type="Proteomes" id="UP000326302">
    <property type="component" value="Unassembled WGS sequence"/>
</dbReference>
<accession>A0A5N5UAG7</accession>
<dbReference type="Gene3D" id="3.40.50.1010">
    <property type="entry name" value="5'-nuclease"/>
    <property type="match status" value="1"/>
</dbReference>
<evidence type="ECO:0000256" key="6">
    <source>
        <dbReference type="ARBA" id="ARBA00038093"/>
    </source>
</evidence>
<dbReference type="PANTHER" id="PTHR33653">
    <property type="entry name" value="RIBONUCLEASE VAPC2"/>
    <property type="match status" value="1"/>
</dbReference>
<dbReference type="EMBL" id="QJOW01000002">
    <property type="protein sequence ID" value="KAB7517158.1"/>
    <property type="molecule type" value="Genomic_DNA"/>
</dbReference>
<gene>
    <name evidence="8" type="ORF">DM867_00355</name>
    <name evidence="9" type="ORF">DMP03_07325</name>
    <name evidence="10" type="ORF">DP108_00250</name>
</gene>
<keyword evidence="4" id="KW-0378">Hydrolase</keyword>
<comment type="similarity">
    <text evidence="6">Belongs to the PINc/VapC protein family.</text>
</comment>
<evidence type="ECO:0000313" key="13">
    <source>
        <dbReference type="Proteomes" id="UP000326865"/>
    </source>
</evidence>
<keyword evidence="13" id="KW-1185">Reference proteome</keyword>
<protein>
    <submittedName>
        <fullName evidence="8">PIN domain-containing protein</fullName>
    </submittedName>
</protein>
<evidence type="ECO:0000256" key="3">
    <source>
        <dbReference type="ARBA" id="ARBA00022723"/>
    </source>
</evidence>
<sequence>MIVDTQYLGALADQNAAAREKAAELSDTAVPVRVPTAVVWEAYTGLGNIAFESDATALRRLYERLLRSHSSLEMTPEVAKRAGELNGTQMNSDTRSQLDGADSVVAAHGLLLGEPVISNDSDFRDVEGLEVVTY</sequence>
<evidence type="ECO:0000313" key="10">
    <source>
        <dbReference type="EMBL" id="KAB7519722.1"/>
    </source>
</evidence>
<accession>A0A5N5UEP9</accession>
<dbReference type="InterPro" id="IPR050556">
    <property type="entry name" value="Type_II_TA_system_RNase"/>
</dbReference>
<dbReference type="SUPFAM" id="SSF88723">
    <property type="entry name" value="PIN domain-like"/>
    <property type="match status" value="1"/>
</dbReference>
<evidence type="ECO:0000256" key="2">
    <source>
        <dbReference type="ARBA" id="ARBA00022722"/>
    </source>
</evidence>
<dbReference type="Proteomes" id="UP000326207">
    <property type="component" value="Unassembled WGS sequence"/>
</dbReference>
<dbReference type="Pfam" id="PF01850">
    <property type="entry name" value="PIN"/>
    <property type="match status" value="1"/>
</dbReference>
<evidence type="ECO:0000313" key="8">
    <source>
        <dbReference type="EMBL" id="KAB7515636.1"/>
    </source>
</evidence>
<evidence type="ECO:0000256" key="1">
    <source>
        <dbReference type="ARBA" id="ARBA00001946"/>
    </source>
</evidence>
<evidence type="ECO:0000313" key="12">
    <source>
        <dbReference type="Proteomes" id="UP000326302"/>
    </source>
</evidence>
<keyword evidence="5" id="KW-0460">Magnesium</keyword>
<keyword evidence="2" id="KW-0540">Nuclease</keyword>
<dbReference type="OrthoDB" id="38049at2157"/>
<accession>A0A5N5UMT7</accession>
<evidence type="ECO:0000313" key="9">
    <source>
        <dbReference type="EMBL" id="KAB7517158.1"/>
    </source>
</evidence>
<feature type="domain" description="PIN" evidence="7">
    <location>
        <begin position="1"/>
        <end position="128"/>
    </location>
</feature>
<dbReference type="EMBL" id="QKKZ01000001">
    <property type="protein sequence ID" value="KAB7515636.1"/>
    <property type="molecule type" value="Genomic_DNA"/>
</dbReference>
<dbReference type="PANTHER" id="PTHR33653:SF1">
    <property type="entry name" value="RIBONUCLEASE VAPC2"/>
    <property type="match status" value="1"/>
</dbReference>
<organism evidence="8 13">
    <name type="scientific">Halosegnis rubeus</name>
    <dbReference type="NCBI Taxonomy" id="2212850"/>
    <lineage>
        <taxon>Archaea</taxon>
        <taxon>Methanobacteriati</taxon>
        <taxon>Methanobacteriota</taxon>
        <taxon>Stenosarchaea group</taxon>
        <taxon>Halobacteria</taxon>
        <taxon>Halobacteriales</taxon>
        <taxon>Natronomonadaceae</taxon>
        <taxon>Halosegnis</taxon>
    </lineage>
</organism>
<evidence type="ECO:0000259" key="7">
    <source>
        <dbReference type="Pfam" id="PF01850"/>
    </source>
</evidence>
<keyword evidence="3" id="KW-0479">Metal-binding</keyword>
<name>A0A5N5UAG7_9EURY</name>
<dbReference type="AlphaFoldDB" id="A0A5N5UAG7"/>
<comment type="cofactor">
    <cofactor evidence="1">
        <name>Mg(2+)</name>
        <dbReference type="ChEBI" id="CHEBI:18420"/>
    </cofactor>
</comment>
<reference evidence="11 12" key="1">
    <citation type="submission" date="2019-10" db="EMBL/GenBank/DDBJ databases">
        <title>Unraveling microbial dark matter from salterns through culturing: the case of the genus Halosegnis.</title>
        <authorList>
            <person name="Duran-Viseras A."/>
            <person name="Andrei A.-S."/>
            <person name="Vera-Gargallo B."/>
            <person name="Ghai R."/>
            <person name="Sanchez-Porro C."/>
            <person name="Ventosa A."/>
        </authorList>
    </citation>
    <scope>NUCLEOTIDE SEQUENCE [LARGE SCALE GENOMIC DNA]</scope>
    <source>
        <strain evidence="9 12">F17-44</strain>
        <strain evidence="8 13">F18-79</strain>
        <strain evidence="10 11">F19-13</strain>
    </source>
</reference>
<dbReference type="Proteomes" id="UP000326865">
    <property type="component" value="Unassembled WGS sequence"/>
</dbReference>
<dbReference type="GO" id="GO:0016787">
    <property type="term" value="F:hydrolase activity"/>
    <property type="evidence" value="ECO:0007669"/>
    <property type="project" value="UniProtKB-KW"/>
</dbReference>
<evidence type="ECO:0000313" key="11">
    <source>
        <dbReference type="Proteomes" id="UP000326207"/>
    </source>
</evidence>
<evidence type="ECO:0000256" key="5">
    <source>
        <dbReference type="ARBA" id="ARBA00022842"/>
    </source>
</evidence>
<proteinExistence type="inferred from homology"/>
<evidence type="ECO:0000256" key="4">
    <source>
        <dbReference type="ARBA" id="ARBA00022801"/>
    </source>
</evidence>
<dbReference type="InterPro" id="IPR029060">
    <property type="entry name" value="PIN-like_dom_sf"/>
</dbReference>
<dbReference type="RefSeq" id="WP_152120033.1">
    <property type="nucleotide sequence ID" value="NZ_QJOW01000002.1"/>
</dbReference>
<comment type="caution">
    <text evidence="8">The sequence shown here is derived from an EMBL/GenBank/DDBJ whole genome shotgun (WGS) entry which is preliminary data.</text>
</comment>
<dbReference type="InterPro" id="IPR002716">
    <property type="entry name" value="PIN_dom"/>
</dbReference>
<dbReference type="GO" id="GO:0046872">
    <property type="term" value="F:metal ion binding"/>
    <property type="evidence" value="ECO:0007669"/>
    <property type="project" value="UniProtKB-KW"/>
</dbReference>
<dbReference type="EMBL" id="QMDY01000001">
    <property type="protein sequence ID" value="KAB7519722.1"/>
    <property type="molecule type" value="Genomic_DNA"/>
</dbReference>